<proteinExistence type="predicted"/>
<dbReference type="EMBL" id="LR798324">
    <property type="protein sequence ID" value="CAB5223710.1"/>
    <property type="molecule type" value="Genomic_DNA"/>
</dbReference>
<name>A0A6J7X388_9CAUD</name>
<organism evidence="1">
    <name type="scientific">uncultured Caudovirales phage</name>
    <dbReference type="NCBI Taxonomy" id="2100421"/>
    <lineage>
        <taxon>Viruses</taxon>
        <taxon>Duplodnaviria</taxon>
        <taxon>Heunggongvirae</taxon>
        <taxon>Uroviricota</taxon>
        <taxon>Caudoviricetes</taxon>
        <taxon>Peduoviridae</taxon>
        <taxon>Maltschvirus</taxon>
        <taxon>Maltschvirus maltsch</taxon>
    </lineage>
</organism>
<dbReference type="InterPro" id="IPR007499">
    <property type="entry name" value="ERF_bacteria_virus"/>
</dbReference>
<sequence length="164" mass="18039">MKQISTALLKAQSEMSNPKKGATNPFFKSKYADLNSIREAVIPILNSNGISVLQPIVHIDGKNFVKTILLHESGENLESLTEIIYNKINDAQAQGSGISYARRYSLQSFVCVGADDDDGQKAVQPKPAATKEVMEKAKTAKATIEQIKSKYSVTAELEQYFINL</sequence>
<dbReference type="Pfam" id="PF04404">
    <property type="entry name" value="ERF"/>
    <property type="match status" value="1"/>
</dbReference>
<evidence type="ECO:0000313" key="1">
    <source>
        <dbReference type="EMBL" id="CAB5223710.1"/>
    </source>
</evidence>
<protein>
    <submittedName>
        <fullName evidence="1">Essential recombination function protein</fullName>
    </submittedName>
</protein>
<reference evidence="1" key="1">
    <citation type="submission" date="2020-05" db="EMBL/GenBank/DDBJ databases">
        <authorList>
            <person name="Chiriac C."/>
            <person name="Salcher M."/>
            <person name="Ghai R."/>
            <person name="Kavagutti S V."/>
        </authorList>
    </citation>
    <scope>NUCLEOTIDE SEQUENCE</scope>
</reference>
<accession>A0A6J7X388</accession>
<gene>
    <name evidence="1" type="ORF">UFOVP388_19</name>
</gene>